<comment type="similarity">
    <text evidence="2">Belongs to the pectinesterase family.</text>
</comment>
<evidence type="ECO:0000256" key="2">
    <source>
        <dbReference type="ARBA" id="ARBA00008891"/>
    </source>
</evidence>
<evidence type="ECO:0000256" key="4">
    <source>
        <dbReference type="ARBA" id="ARBA00022801"/>
    </source>
</evidence>
<keyword evidence="9" id="KW-1185">Reference proteome</keyword>
<dbReference type="PANTHER" id="PTHR31321">
    <property type="entry name" value="ACYL-COA THIOESTER HYDROLASE YBHC-RELATED"/>
    <property type="match status" value="1"/>
</dbReference>
<keyword evidence="5" id="KW-0063">Aspartyl esterase</keyword>
<proteinExistence type="inferred from homology"/>
<dbReference type="GO" id="GO:0042545">
    <property type="term" value="P:cell wall modification"/>
    <property type="evidence" value="ECO:0007669"/>
    <property type="project" value="InterPro"/>
</dbReference>
<organism evidence="8 9">
    <name type="scientific">Escallonia herrerae</name>
    <dbReference type="NCBI Taxonomy" id="1293975"/>
    <lineage>
        <taxon>Eukaryota</taxon>
        <taxon>Viridiplantae</taxon>
        <taxon>Streptophyta</taxon>
        <taxon>Embryophyta</taxon>
        <taxon>Tracheophyta</taxon>
        <taxon>Spermatophyta</taxon>
        <taxon>Magnoliopsida</taxon>
        <taxon>eudicotyledons</taxon>
        <taxon>Gunneridae</taxon>
        <taxon>Pentapetalae</taxon>
        <taxon>asterids</taxon>
        <taxon>campanulids</taxon>
        <taxon>Escalloniales</taxon>
        <taxon>Escalloniaceae</taxon>
        <taxon>Escallonia</taxon>
    </lineage>
</organism>
<evidence type="ECO:0000313" key="8">
    <source>
        <dbReference type="EMBL" id="KAK3000231.1"/>
    </source>
</evidence>
<dbReference type="Gene3D" id="2.160.20.10">
    <property type="entry name" value="Single-stranded right-handed beta-helix, Pectin lyase-like"/>
    <property type="match status" value="1"/>
</dbReference>
<evidence type="ECO:0000313" key="9">
    <source>
        <dbReference type="Proteomes" id="UP001188597"/>
    </source>
</evidence>
<dbReference type="GO" id="GO:0045490">
    <property type="term" value="P:pectin catabolic process"/>
    <property type="evidence" value="ECO:0007669"/>
    <property type="project" value="TreeGrafter"/>
</dbReference>
<feature type="domain" description="Pectinesterase catalytic" evidence="7">
    <location>
        <begin position="84"/>
        <end position="145"/>
    </location>
</feature>
<dbReference type="InterPro" id="IPR011050">
    <property type="entry name" value="Pectin_lyase_fold/virulence"/>
</dbReference>
<comment type="caution">
    <text evidence="8">The sequence shown here is derived from an EMBL/GenBank/DDBJ whole genome shotgun (WGS) entry which is preliminary data.</text>
</comment>
<dbReference type="InterPro" id="IPR012334">
    <property type="entry name" value="Pectin_lyas_fold"/>
</dbReference>
<evidence type="ECO:0000259" key="7">
    <source>
        <dbReference type="Pfam" id="PF01095"/>
    </source>
</evidence>
<dbReference type="Proteomes" id="UP001188597">
    <property type="component" value="Unassembled WGS sequence"/>
</dbReference>
<name>A0AA88V249_9ASTE</name>
<comment type="pathway">
    <text evidence="1">Glycan metabolism; pectin degradation; 2-dehydro-3-deoxy-D-gluconate from pectin: step 1/5.</text>
</comment>
<protein>
    <recommendedName>
        <fullName evidence="3">pectinesterase</fullName>
        <ecNumber evidence="3">3.1.1.11</ecNumber>
    </recommendedName>
</protein>
<reference evidence="8" key="1">
    <citation type="submission" date="2022-12" db="EMBL/GenBank/DDBJ databases">
        <title>Draft genome assemblies for two species of Escallonia (Escalloniales).</title>
        <authorList>
            <person name="Chanderbali A."/>
            <person name="Dervinis C."/>
            <person name="Anghel I."/>
            <person name="Soltis D."/>
            <person name="Soltis P."/>
            <person name="Zapata F."/>
        </authorList>
    </citation>
    <scope>NUCLEOTIDE SEQUENCE</scope>
    <source>
        <strain evidence="8">UCBG64.0493</strain>
        <tissue evidence="8">Leaf</tissue>
    </source>
</reference>
<dbReference type="AlphaFoldDB" id="A0AA88V249"/>
<evidence type="ECO:0000256" key="1">
    <source>
        <dbReference type="ARBA" id="ARBA00005184"/>
    </source>
</evidence>
<evidence type="ECO:0000256" key="5">
    <source>
        <dbReference type="ARBA" id="ARBA00023085"/>
    </source>
</evidence>
<dbReference type="EC" id="3.1.1.11" evidence="3"/>
<dbReference type="SUPFAM" id="SSF51126">
    <property type="entry name" value="Pectin lyase-like"/>
    <property type="match status" value="1"/>
</dbReference>
<dbReference type="Pfam" id="PF01095">
    <property type="entry name" value="Pectinesterase"/>
    <property type="match status" value="1"/>
</dbReference>
<evidence type="ECO:0000256" key="3">
    <source>
        <dbReference type="ARBA" id="ARBA00013229"/>
    </source>
</evidence>
<accession>A0AA88V249</accession>
<dbReference type="InterPro" id="IPR000070">
    <property type="entry name" value="Pectinesterase_cat"/>
</dbReference>
<evidence type="ECO:0000256" key="6">
    <source>
        <dbReference type="ARBA" id="ARBA00047928"/>
    </source>
</evidence>
<dbReference type="EMBL" id="JAVXUP010003059">
    <property type="protein sequence ID" value="KAK3000231.1"/>
    <property type="molecule type" value="Genomic_DNA"/>
</dbReference>
<comment type="catalytic activity">
    <reaction evidence="6">
        <text>[(1-&gt;4)-alpha-D-galacturonosyl methyl ester](n) + n H2O = [(1-&gt;4)-alpha-D-galacturonosyl](n) + n methanol + n H(+)</text>
        <dbReference type="Rhea" id="RHEA:22380"/>
        <dbReference type="Rhea" id="RHEA-COMP:14570"/>
        <dbReference type="Rhea" id="RHEA-COMP:14573"/>
        <dbReference type="ChEBI" id="CHEBI:15377"/>
        <dbReference type="ChEBI" id="CHEBI:15378"/>
        <dbReference type="ChEBI" id="CHEBI:17790"/>
        <dbReference type="ChEBI" id="CHEBI:140522"/>
        <dbReference type="ChEBI" id="CHEBI:140523"/>
        <dbReference type="EC" id="3.1.1.11"/>
    </reaction>
</comment>
<keyword evidence="4" id="KW-0378">Hydrolase</keyword>
<gene>
    <name evidence="8" type="ORF">RJ639_023850</name>
</gene>
<sequence length="153" mass="16011">MLKTKEVGFGKKTSVKLVLATGDGGIEVVDGGDCQGLDGIHNEIAAEGVGSHIVLLGKVEQTVNDRRGLAGIHDALPLFTAARYSTVDGATLIVESDYCSAVNVIIANSAPRPDGRKQGGQAVALRVASDKAAFYDCKMIGFQGQTFLRGLLH</sequence>
<dbReference type="PANTHER" id="PTHR31321:SF87">
    <property type="entry name" value="PECTINESTERASE 63-RELATED"/>
    <property type="match status" value="1"/>
</dbReference>
<dbReference type="GO" id="GO:0030599">
    <property type="term" value="F:pectinesterase activity"/>
    <property type="evidence" value="ECO:0007669"/>
    <property type="project" value="UniProtKB-EC"/>
</dbReference>